<dbReference type="GO" id="GO:0016712">
    <property type="term" value="F:oxidoreductase activity, acting on paired donors, with incorporation or reduction of molecular oxygen, reduced flavin or flavoprotein as one donor, and incorporation of one atom of oxygen"/>
    <property type="evidence" value="ECO:0007669"/>
    <property type="project" value="TreeGrafter"/>
</dbReference>
<evidence type="ECO:0000256" key="3">
    <source>
        <dbReference type="ARBA" id="ARBA00023004"/>
    </source>
</evidence>
<dbReference type="AlphaFoldDB" id="A0A3P7J6U8"/>
<dbReference type="Gene3D" id="1.10.630.10">
    <property type="entry name" value="Cytochrome P450"/>
    <property type="match status" value="1"/>
</dbReference>
<dbReference type="GO" id="GO:0005506">
    <property type="term" value="F:iron ion binding"/>
    <property type="evidence" value="ECO:0007669"/>
    <property type="project" value="InterPro"/>
</dbReference>
<dbReference type="PANTHER" id="PTHR24300">
    <property type="entry name" value="CYTOCHROME P450 508A4-RELATED"/>
    <property type="match status" value="1"/>
</dbReference>
<name>A0A3P7J6U8_STRVU</name>
<dbReference type="Pfam" id="PF00067">
    <property type="entry name" value="p450"/>
    <property type="match status" value="1"/>
</dbReference>
<dbReference type="GO" id="GO:0006805">
    <property type="term" value="P:xenobiotic metabolic process"/>
    <property type="evidence" value="ECO:0007669"/>
    <property type="project" value="TreeGrafter"/>
</dbReference>
<dbReference type="Proteomes" id="UP000270094">
    <property type="component" value="Unassembled WGS sequence"/>
</dbReference>
<dbReference type="SUPFAM" id="SSF48264">
    <property type="entry name" value="Cytochrome P450"/>
    <property type="match status" value="1"/>
</dbReference>
<comment type="similarity">
    <text evidence="1">Belongs to the cytochrome P450 family.</text>
</comment>
<keyword evidence="2" id="KW-0479">Metal-binding</keyword>
<dbReference type="GO" id="GO:0006082">
    <property type="term" value="P:organic acid metabolic process"/>
    <property type="evidence" value="ECO:0007669"/>
    <property type="project" value="TreeGrafter"/>
</dbReference>
<evidence type="ECO:0000256" key="4">
    <source>
        <dbReference type="ARBA" id="ARBA00023033"/>
    </source>
</evidence>
<evidence type="ECO:0000313" key="5">
    <source>
        <dbReference type="EMBL" id="VDM72077.1"/>
    </source>
</evidence>
<dbReference type="InterPro" id="IPR050182">
    <property type="entry name" value="Cytochrome_P450_fam2"/>
</dbReference>
<dbReference type="EMBL" id="UYYB01023542">
    <property type="protein sequence ID" value="VDM72077.1"/>
    <property type="molecule type" value="Genomic_DNA"/>
</dbReference>
<keyword evidence="6" id="KW-1185">Reference proteome</keyword>
<evidence type="ECO:0008006" key="7">
    <source>
        <dbReference type="Google" id="ProtNLM"/>
    </source>
</evidence>
<dbReference type="PANTHER" id="PTHR24300:SF375">
    <property type="entry name" value="CYTOCHROME P450 FAMILY"/>
    <property type="match status" value="1"/>
</dbReference>
<accession>A0A3P7J6U8</accession>
<sequence>MGNIPQLAFYSWKYGGIVPAFKHIKKKYGTVFTLWFGTLPTVHIADYTLSQEAMVRYGTKYQDRWNPAMMLEGRGDRGLFVSNGQIWQDHRRFSLQVLRNLGLNRNLMERRIMDEFNLR</sequence>
<keyword evidence="3" id="KW-0408">Iron</keyword>
<gene>
    <name evidence="5" type="ORF">SVUK_LOCUS7075</name>
</gene>
<keyword evidence="4" id="KW-0503">Monooxygenase</keyword>
<organism evidence="5 6">
    <name type="scientific">Strongylus vulgaris</name>
    <name type="common">Blood worm</name>
    <dbReference type="NCBI Taxonomy" id="40348"/>
    <lineage>
        <taxon>Eukaryota</taxon>
        <taxon>Metazoa</taxon>
        <taxon>Ecdysozoa</taxon>
        <taxon>Nematoda</taxon>
        <taxon>Chromadorea</taxon>
        <taxon>Rhabditida</taxon>
        <taxon>Rhabditina</taxon>
        <taxon>Rhabditomorpha</taxon>
        <taxon>Strongyloidea</taxon>
        <taxon>Strongylidae</taxon>
        <taxon>Strongylus</taxon>
    </lineage>
</organism>
<evidence type="ECO:0000256" key="2">
    <source>
        <dbReference type="ARBA" id="ARBA00022723"/>
    </source>
</evidence>
<keyword evidence="4" id="KW-0560">Oxidoreductase</keyword>
<protein>
    <recommendedName>
        <fullName evidence="7">Cytochrome P450</fullName>
    </recommendedName>
</protein>
<dbReference type="InterPro" id="IPR036396">
    <property type="entry name" value="Cyt_P450_sf"/>
</dbReference>
<dbReference type="PRINTS" id="PR00463">
    <property type="entry name" value="EP450I"/>
</dbReference>
<evidence type="ECO:0000256" key="1">
    <source>
        <dbReference type="ARBA" id="ARBA00010617"/>
    </source>
</evidence>
<reference evidence="5 6" key="1">
    <citation type="submission" date="2018-11" db="EMBL/GenBank/DDBJ databases">
        <authorList>
            <consortium name="Pathogen Informatics"/>
        </authorList>
    </citation>
    <scope>NUCLEOTIDE SEQUENCE [LARGE SCALE GENOMIC DNA]</scope>
</reference>
<dbReference type="InterPro" id="IPR001128">
    <property type="entry name" value="Cyt_P450"/>
</dbReference>
<proteinExistence type="inferred from homology"/>
<dbReference type="GO" id="GO:0020037">
    <property type="term" value="F:heme binding"/>
    <property type="evidence" value="ECO:0007669"/>
    <property type="project" value="InterPro"/>
</dbReference>
<dbReference type="GO" id="GO:0005737">
    <property type="term" value="C:cytoplasm"/>
    <property type="evidence" value="ECO:0007669"/>
    <property type="project" value="TreeGrafter"/>
</dbReference>
<dbReference type="OrthoDB" id="5857440at2759"/>
<dbReference type="InterPro" id="IPR002401">
    <property type="entry name" value="Cyt_P450_E_grp-I"/>
</dbReference>
<evidence type="ECO:0000313" key="6">
    <source>
        <dbReference type="Proteomes" id="UP000270094"/>
    </source>
</evidence>